<evidence type="ECO:0000313" key="3">
    <source>
        <dbReference type="Proteomes" id="UP001149090"/>
    </source>
</evidence>
<dbReference type="InterPro" id="IPR011333">
    <property type="entry name" value="SKP1/BTB/POZ_sf"/>
</dbReference>
<evidence type="ECO:0000313" key="2">
    <source>
        <dbReference type="EMBL" id="KAJ5075931.1"/>
    </source>
</evidence>
<reference evidence="2" key="1">
    <citation type="submission" date="2022-10" db="EMBL/GenBank/DDBJ databases">
        <title>Novel sulphate-reducing endosymbionts in the free-living metamonad Anaeramoeba.</title>
        <authorList>
            <person name="Jerlstrom-Hultqvist J."/>
            <person name="Cepicka I."/>
            <person name="Gallot-Lavallee L."/>
            <person name="Salas-Leiva D."/>
            <person name="Curtis B.A."/>
            <person name="Zahonova K."/>
            <person name="Pipaliya S."/>
            <person name="Dacks J."/>
            <person name="Roger A.J."/>
        </authorList>
    </citation>
    <scope>NUCLEOTIDE SEQUENCE</scope>
    <source>
        <strain evidence="2">BMAN</strain>
    </source>
</reference>
<dbReference type="AlphaFoldDB" id="A0A9Q0LNN6"/>
<proteinExistence type="predicted"/>
<dbReference type="Proteomes" id="UP001149090">
    <property type="component" value="Unassembled WGS sequence"/>
</dbReference>
<sequence>MGFGSNWIETKKGRKGILKDLSKLYKKNETKDFTIIVEDEKEIKVHKLILLLRSELFKGMISKVGKSHQVYDYSGKSFETINQLII</sequence>
<feature type="domain" description="BTB" evidence="1">
    <location>
        <begin position="31"/>
        <end position="86"/>
    </location>
</feature>
<dbReference type="Pfam" id="PF00651">
    <property type="entry name" value="BTB"/>
    <property type="match status" value="1"/>
</dbReference>
<name>A0A9Q0LNN6_ANAIG</name>
<organism evidence="2 3">
    <name type="scientific">Anaeramoeba ignava</name>
    <name type="common">Anaerobic marine amoeba</name>
    <dbReference type="NCBI Taxonomy" id="1746090"/>
    <lineage>
        <taxon>Eukaryota</taxon>
        <taxon>Metamonada</taxon>
        <taxon>Anaeramoebidae</taxon>
        <taxon>Anaeramoeba</taxon>
    </lineage>
</organism>
<dbReference type="PROSITE" id="PS50097">
    <property type="entry name" value="BTB"/>
    <property type="match status" value="1"/>
</dbReference>
<protein>
    <recommendedName>
        <fullName evidence="1">BTB domain-containing protein</fullName>
    </recommendedName>
</protein>
<accession>A0A9Q0LNN6</accession>
<keyword evidence="3" id="KW-1185">Reference proteome</keyword>
<dbReference type="SUPFAM" id="SSF54695">
    <property type="entry name" value="POZ domain"/>
    <property type="match status" value="1"/>
</dbReference>
<evidence type="ECO:0000259" key="1">
    <source>
        <dbReference type="PROSITE" id="PS50097"/>
    </source>
</evidence>
<comment type="caution">
    <text evidence="2">The sequence shown here is derived from an EMBL/GenBank/DDBJ whole genome shotgun (WGS) entry which is preliminary data.</text>
</comment>
<dbReference type="InterPro" id="IPR000210">
    <property type="entry name" value="BTB/POZ_dom"/>
</dbReference>
<dbReference type="OrthoDB" id="6418787at2759"/>
<gene>
    <name evidence="2" type="ORF">M0811_06793</name>
</gene>
<dbReference type="Gene3D" id="3.30.710.10">
    <property type="entry name" value="Potassium Channel Kv1.1, Chain A"/>
    <property type="match status" value="1"/>
</dbReference>
<dbReference type="EMBL" id="JAPDFW010000063">
    <property type="protein sequence ID" value="KAJ5075931.1"/>
    <property type="molecule type" value="Genomic_DNA"/>
</dbReference>